<gene>
    <name evidence="1" type="ORF">QYF61_002662</name>
</gene>
<dbReference type="Proteomes" id="UP001333110">
    <property type="component" value="Unassembled WGS sequence"/>
</dbReference>
<evidence type="ECO:0008006" key="3">
    <source>
        <dbReference type="Google" id="ProtNLM"/>
    </source>
</evidence>
<dbReference type="AlphaFoldDB" id="A0AAN7PEC5"/>
<name>A0AAN7PEC5_MYCAM</name>
<keyword evidence="2" id="KW-1185">Reference proteome</keyword>
<protein>
    <recommendedName>
        <fullName evidence="3">Reverse transcriptase domain-containing protein</fullName>
    </recommendedName>
</protein>
<proteinExistence type="predicted"/>
<evidence type="ECO:0000313" key="1">
    <source>
        <dbReference type="EMBL" id="KAK4829270.1"/>
    </source>
</evidence>
<sequence>MEQLILGTTSRHIKDEKIIRSSQHGFTKGKSCLTNLVNFYEEATGSVDAGKSMNIVYLDFRKAFDIYGSKGILSMYINT</sequence>
<dbReference type="EMBL" id="JAUNZN010000001">
    <property type="protein sequence ID" value="KAK4829270.1"/>
    <property type="molecule type" value="Genomic_DNA"/>
</dbReference>
<organism evidence="1 2">
    <name type="scientific">Mycteria americana</name>
    <name type="common">Wood stork</name>
    <dbReference type="NCBI Taxonomy" id="33587"/>
    <lineage>
        <taxon>Eukaryota</taxon>
        <taxon>Metazoa</taxon>
        <taxon>Chordata</taxon>
        <taxon>Craniata</taxon>
        <taxon>Vertebrata</taxon>
        <taxon>Euteleostomi</taxon>
        <taxon>Archelosauria</taxon>
        <taxon>Archosauria</taxon>
        <taxon>Dinosauria</taxon>
        <taxon>Saurischia</taxon>
        <taxon>Theropoda</taxon>
        <taxon>Coelurosauria</taxon>
        <taxon>Aves</taxon>
        <taxon>Neognathae</taxon>
        <taxon>Neoaves</taxon>
        <taxon>Aequornithes</taxon>
        <taxon>Ciconiiformes</taxon>
        <taxon>Ciconiidae</taxon>
        <taxon>Mycteria</taxon>
    </lineage>
</organism>
<evidence type="ECO:0000313" key="2">
    <source>
        <dbReference type="Proteomes" id="UP001333110"/>
    </source>
</evidence>
<reference evidence="1 2" key="1">
    <citation type="journal article" date="2023" name="J. Hered.">
        <title>Chromosome-level genome of the wood stork (Mycteria americana) provides insight into avian chromosome evolution.</title>
        <authorList>
            <person name="Flamio R. Jr."/>
            <person name="Ramstad K.M."/>
        </authorList>
    </citation>
    <scope>NUCLEOTIDE SEQUENCE [LARGE SCALE GENOMIC DNA]</scope>
    <source>
        <strain evidence="1">JAX WOST 10</strain>
    </source>
</reference>
<comment type="caution">
    <text evidence="1">The sequence shown here is derived from an EMBL/GenBank/DDBJ whole genome shotgun (WGS) entry which is preliminary data.</text>
</comment>
<accession>A0AAN7PEC5</accession>